<keyword evidence="1" id="KW-1133">Transmembrane helix</keyword>
<dbReference type="Proteomes" id="UP000176800">
    <property type="component" value="Unassembled WGS sequence"/>
</dbReference>
<reference evidence="2 3" key="1">
    <citation type="journal article" date="2016" name="Nat. Commun.">
        <title>Thousands of microbial genomes shed light on interconnected biogeochemical processes in an aquifer system.</title>
        <authorList>
            <person name="Anantharaman K."/>
            <person name="Brown C.T."/>
            <person name="Hug L.A."/>
            <person name="Sharon I."/>
            <person name="Castelle C.J."/>
            <person name="Probst A.J."/>
            <person name="Thomas B.C."/>
            <person name="Singh A."/>
            <person name="Wilkins M.J."/>
            <person name="Karaoz U."/>
            <person name="Brodie E.L."/>
            <person name="Williams K.H."/>
            <person name="Hubbard S.S."/>
            <person name="Banfield J.F."/>
        </authorList>
    </citation>
    <scope>NUCLEOTIDE SEQUENCE [LARGE SCALE GENOMIC DNA]</scope>
</reference>
<comment type="caution">
    <text evidence="2">The sequence shown here is derived from an EMBL/GenBank/DDBJ whole genome shotgun (WGS) entry which is preliminary data.</text>
</comment>
<evidence type="ECO:0000256" key="1">
    <source>
        <dbReference type="SAM" id="Phobius"/>
    </source>
</evidence>
<dbReference type="EMBL" id="MHWE01000006">
    <property type="protein sequence ID" value="OHB04474.1"/>
    <property type="molecule type" value="Genomic_DNA"/>
</dbReference>
<sequence>MAKLSTTGLNRRKGFTLVELLVAVSVFIVVMAISLGSVVSILDAGRKSKSLKSVMTNLNFALEVMSRDIKFGKTYYCGITGMNPPPPQNCTGLTAPSNSVTFVTSNDVHTIYRLNNNQIEKSIDRGTTYIGVTAPEIIIQDLRFYVFGTGTNGLQPRVLVLIRGYVGPKPTSQSTFILQTTVSQRVLDS</sequence>
<evidence type="ECO:0000313" key="3">
    <source>
        <dbReference type="Proteomes" id="UP000176800"/>
    </source>
</evidence>
<dbReference type="AlphaFoldDB" id="A0A1G2U4Q6"/>
<dbReference type="InterPro" id="IPR045584">
    <property type="entry name" value="Pilin-like"/>
</dbReference>
<accession>A0A1G2U4Q6</accession>
<feature type="transmembrane region" description="Helical" evidence="1">
    <location>
        <begin position="20"/>
        <end position="42"/>
    </location>
</feature>
<proteinExistence type="predicted"/>
<dbReference type="InterPro" id="IPR012902">
    <property type="entry name" value="N_methyl_site"/>
</dbReference>
<keyword evidence="1" id="KW-0472">Membrane</keyword>
<name>A0A1G2U4Q6_9BACT</name>
<protein>
    <recommendedName>
        <fullName evidence="4">Prepilin-type N-terminal cleavage/methylation domain-containing protein</fullName>
    </recommendedName>
</protein>
<dbReference type="SUPFAM" id="SSF54523">
    <property type="entry name" value="Pili subunits"/>
    <property type="match status" value="1"/>
</dbReference>
<gene>
    <name evidence="2" type="ORF">A3B14_03515</name>
</gene>
<dbReference type="Pfam" id="PF07963">
    <property type="entry name" value="N_methyl"/>
    <property type="match status" value="1"/>
</dbReference>
<keyword evidence="1" id="KW-0812">Transmembrane</keyword>
<organism evidence="2 3">
    <name type="scientific">Candidatus Zambryskibacteria bacterium RIFCSPLOWO2_01_FULL_45_21</name>
    <dbReference type="NCBI Taxonomy" id="1802761"/>
    <lineage>
        <taxon>Bacteria</taxon>
        <taxon>Candidatus Zambryskiibacteriota</taxon>
    </lineage>
</organism>
<evidence type="ECO:0000313" key="2">
    <source>
        <dbReference type="EMBL" id="OHB04474.1"/>
    </source>
</evidence>
<evidence type="ECO:0008006" key="4">
    <source>
        <dbReference type="Google" id="ProtNLM"/>
    </source>
</evidence>
<dbReference type="PROSITE" id="PS00409">
    <property type="entry name" value="PROKAR_NTER_METHYL"/>
    <property type="match status" value="1"/>
</dbReference>